<evidence type="ECO:0000256" key="2">
    <source>
        <dbReference type="SAM" id="MobiDB-lite"/>
    </source>
</evidence>
<evidence type="ECO:0000313" key="3">
    <source>
        <dbReference type="EMBL" id="VAW96847.1"/>
    </source>
</evidence>
<dbReference type="PANTHER" id="PTHR30035">
    <property type="entry name" value="LIPOPROTEIN VACJ-RELATED"/>
    <property type="match status" value="1"/>
</dbReference>
<dbReference type="GO" id="GO:0120010">
    <property type="term" value="P:intermembrane phospholipid transfer"/>
    <property type="evidence" value="ECO:0007669"/>
    <property type="project" value="TreeGrafter"/>
</dbReference>
<dbReference type="PRINTS" id="PR01805">
    <property type="entry name" value="VACJLIPOPROT"/>
</dbReference>
<feature type="region of interest" description="Disordered" evidence="2">
    <location>
        <begin position="228"/>
        <end position="250"/>
    </location>
</feature>
<protein>
    <submittedName>
        <fullName evidence="3">Outer-membrane-phospholipid-binding lipoprotein MlaA</fullName>
    </submittedName>
</protein>
<reference evidence="3" key="1">
    <citation type="submission" date="2018-06" db="EMBL/GenBank/DDBJ databases">
        <authorList>
            <person name="Zhirakovskaya E."/>
        </authorList>
    </citation>
    <scope>NUCLEOTIDE SEQUENCE</scope>
</reference>
<dbReference type="EMBL" id="UOFT01000054">
    <property type="protein sequence ID" value="VAW96847.1"/>
    <property type="molecule type" value="Genomic_DNA"/>
</dbReference>
<dbReference type="Pfam" id="PF04333">
    <property type="entry name" value="MlaA"/>
    <property type="match status" value="1"/>
</dbReference>
<accession>A0A3B1AB39</accession>
<dbReference type="GO" id="GO:0016020">
    <property type="term" value="C:membrane"/>
    <property type="evidence" value="ECO:0007669"/>
    <property type="project" value="InterPro"/>
</dbReference>
<dbReference type="PROSITE" id="PS51257">
    <property type="entry name" value="PROKAR_LIPOPROTEIN"/>
    <property type="match status" value="1"/>
</dbReference>
<name>A0A3B1AB39_9ZZZZ</name>
<dbReference type="InterPro" id="IPR007428">
    <property type="entry name" value="MlaA"/>
</dbReference>
<gene>
    <name evidence="3" type="ORF">MNBD_GAMMA23-1347</name>
</gene>
<dbReference type="AlphaFoldDB" id="A0A3B1AB39"/>
<dbReference type="PANTHER" id="PTHR30035:SF3">
    <property type="entry name" value="INTERMEMBRANE PHOSPHOLIPID TRANSPORT SYSTEM LIPOPROTEIN MLAA"/>
    <property type="match status" value="1"/>
</dbReference>
<organism evidence="3">
    <name type="scientific">hydrothermal vent metagenome</name>
    <dbReference type="NCBI Taxonomy" id="652676"/>
    <lineage>
        <taxon>unclassified sequences</taxon>
        <taxon>metagenomes</taxon>
        <taxon>ecological metagenomes</taxon>
    </lineage>
</organism>
<keyword evidence="3" id="KW-0449">Lipoprotein</keyword>
<sequence>MQTLKTIKSLLLTITIAITTASCASVNGPSPEHDPFESYNRAMFSFNDAVDRAVLKPVAAAYKGYVPSPIRTGVSNFFSNLGDILVVINDLLQGKFSQARDDTIRVIYNTFFGLFGLIDVATYMGLPKHHEDFGQTLAVWGVSDGPYLVLPLLGPSTIRDTAGLLVDAQADPVYSISDTEARYATVGLKAVDTRADLLGASKVLDQAAFDRYAFLRDAYLQRRKHLVYDGNPPRDENSQPTPSKDSAEDLLLEEDLEKALQ</sequence>
<proteinExistence type="predicted"/>
<evidence type="ECO:0000256" key="1">
    <source>
        <dbReference type="ARBA" id="ARBA00022729"/>
    </source>
</evidence>
<keyword evidence="1" id="KW-0732">Signal</keyword>